<comment type="caution">
    <text evidence="4">Lacks conserved residue(s) required for the propagation of feature annotation.</text>
</comment>
<evidence type="ECO:0000313" key="6">
    <source>
        <dbReference type="EMBL" id="RZO24932.1"/>
    </source>
</evidence>
<dbReference type="PANTHER" id="PTHR30456">
    <property type="entry name" value="PYRIDOXINE 5'-PHOSPHATE SYNTHASE"/>
    <property type="match status" value="1"/>
</dbReference>
<dbReference type="EMBL" id="SHBK01000004">
    <property type="protein sequence ID" value="RZO24932.1"/>
    <property type="molecule type" value="Genomic_DNA"/>
</dbReference>
<dbReference type="Gene3D" id="3.20.20.70">
    <property type="entry name" value="Aldolase class I"/>
    <property type="match status" value="1"/>
</dbReference>
<comment type="caution">
    <text evidence="6">The sequence shown here is derived from an EMBL/GenBank/DDBJ whole genome shotgun (WGS) entry which is preliminary data.</text>
</comment>
<dbReference type="Proteomes" id="UP000316449">
    <property type="component" value="Unassembled WGS sequence"/>
</dbReference>
<dbReference type="UniPathway" id="UPA00244">
    <property type="reaction ID" value="UER00313"/>
</dbReference>
<evidence type="ECO:0000256" key="2">
    <source>
        <dbReference type="ARBA" id="ARBA00022679"/>
    </source>
</evidence>
<dbReference type="InterPro" id="IPR004569">
    <property type="entry name" value="PyrdxlP_synth_PdxJ"/>
</dbReference>
<evidence type="ECO:0000313" key="7">
    <source>
        <dbReference type="Proteomes" id="UP000316449"/>
    </source>
</evidence>
<feature type="binding site" evidence="4">
    <location>
        <position position="49"/>
    </location>
    <ligand>
        <name>1-deoxy-D-xylulose 5-phosphate</name>
        <dbReference type="ChEBI" id="CHEBI:57792"/>
    </ligand>
</feature>
<comment type="function">
    <text evidence="4">Catalyzes the complicated ring closure reaction between the two acyclic compounds 1-deoxy-D-xylulose-5-phosphate (DXP) and 3-amino-2-oxopropyl phosphate (1-amino-acetone-3-phosphate or AAP) to form pyridoxine 5'-phosphate (PNP) and inorganic phosphate.</text>
</comment>
<dbReference type="NCBIfam" id="TIGR00559">
    <property type="entry name" value="pdxJ"/>
    <property type="match status" value="1"/>
</dbReference>
<feature type="binding site" evidence="4">
    <location>
        <position position="204"/>
    </location>
    <ligand>
        <name>3-amino-2-oxopropyl phosphate</name>
        <dbReference type="ChEBI" id="CHEBI:57279"/>
    </ligand>
</feature>
<protein>
    <recommendedName>
        <fullName evidence="4 5">Pyridoxine 5'-phosphate synthase</fullName>
        <shortName evidence="4">PNP synthase</shortName>
        <ecNumber evidence="4 5">2.6.99.2</ecNumber>
    </recommendedName>
</protein>
<feature type="binding site" evidence="4">
    <location>
        <position position="44"/>
    </location>
    <ligand>
        <name>1-deoxy-D-xylulose 5-phosphate</name>
        <dbReference type="ChEBI" id="CHEBI:57792"/>
    </ligand>
</feature>
<gene>
    <name evidence="4" type="primary">pdxJ</name>
    <name evidence="6" type="ORF">EVA98_00585</name>
</gene>
<feature type="binding site" evidence="4">
    <location>
        <position position="17"/>
    </location>
    <ligand>
        <name>3-amino-2-oxopropyl phosphate</name>
        <dbReference type="ChEBI" id="CHEBI:57279"/>
    </ligand>
</feature>
<dbReference type="PANTHER" id="PTHR30456:SF0">
    <property type="entry name" value="PYRIDOXINE 5'-PHOSPHATE SYNTHASE"/>
    <property type="match status" value="1"/>
</dbReference>
<comment type="pathway">
    <text evidence="4">Cofactor biosynthesis; pyridoxine 5'-phosphate biosynthesis; pyridoxine 5'-phosphate from D-erythrose 4-phosphate: step 5/5.</text>
</comment>
<dbReference type="GO" id="GO:0005829">
    <property type="term" value="C:cytosol"/>
    <property type="evidence" value="ECO:0007669"/>
    <property type="project" value="TreeGrafter"/>
</dbReference>
<evidence type="ECO:0000256" key="3">
    <source>
        <dbReference type="ARBA" id="ARBA00023096"/>
    </source>
</evidence>
<dbReference type="GO" id="GO:0008615">
    <property type="term" value="P:pyridoxine biosynthetic process"/>
    <property type="evidence" value="ECO:0007669"/>
    <property type="project" value="UniProtKB-UniRule"/>
</dbReference>
<dbReference type="NCBIfam" id="NF003626">
    <property type="entry name" value="PRK05265.1-4"/>
    <property type="match status" value="1"/>
</dbReference>
<dbReference type="Pfam" id="PF03740">
    <property type="entry name" value="PdxJ"/>
    <property type="match status" value="1"/>
</dbReference>
<feature type="active site" description="Proton donor" evidence="4">
    <location>
        <position position="203"/>
    </location>
</feature>
<feature type="active site" description="Proton acceptor" evidence="4">
    <location>
        <position position="42"/>
    </location>
</feature>
<evidence type="ECO:0000256" key="1">
    <source>
        <dbReference type="ARBA" id="ARBA00022490"/>
    </source>
</evidence>
<dbReference type="AlphaFoldDB" id="A0A520MUM2"/>
<dbReference type="InterPro" id="IPR036130">
    <property type="entry name" value="Pyridoxine-5'_phos_synth"/>
</dbReference>
<reference evidence="6 7" key="1">
    <citation type="submission" date="2019-02" db="EMBL/GenBank/DDBJ databases">
        <title>Prokaryotic population dynamics and viral predation in marine succession experiment using metagenomics: the confinement effect.</title>
        <authorList>
            <person name="Haro-Moreno J.M."/>
            <person name="Rodriguez-Valera F."/>
            <person name="Lopez-Perez M."/>
        </authorList>
    </citation>
    <scope>NUCLEOTIDE SEQUENCE [LARGE SCALE GENOMIC DNA]</scope>
    <source>
        <strain evidence="6">MED-G165</strain>
    </source>
</reference>
<evidence type="ECO:0000256" key="4">
    <source>
        <dbReference type="HAMAP-Rule" id="MF_00279"/>
    </source>
</evidence>
<comment type="catalytic activity">
    <reaction evidence="4">
        <text>3-amino-2-oxopropyl phosphate + 1-deoxy-D-xylulose 5-phosphate = pyridoxine 5'-phosphate + phosphate + 2 H2O + H(+)</text>
        <dbReference type="Rhea" id="RHEA:15265"/>
        <dbReference type="ChEBI" id="CHEBI:15377"/>
        <dbReference type="ChEBI" id="CHEBI:15378"/>
        <dbReference type="ChEBI" id="CHEBI:43474"/>
        <dbReference type="ChEBI" id="CHEBI:57279"/>
        <dbReference type="ChEBI" id="CHEBI:57792"/>
        <dbReference type="ChEBI" id="CHEBI:58589"/>
        <dbReference type="EC" id="2.6.99.2"/>
    </reaction>
</comment>
<name>A0A520MUM2_9GAMM</name>
<feature type="binding site" evidence="4">
    <location>
        <position position="109"/>
    </location>
    <ligand>
        <name>1-deoxy-D-xylulose 5-phosphate</name>
        <dbReference type="ChEBI" id="CHEBI:57792"/>
    </ligand>
</feature>
<feature type="binding site" evidence="4">
    <location>
        <begin position="225"/>
        <end position="226"/>
    </location>
    <ligand>
        <name>3-amino-2-oxopropyl phosphate</name>
        <dbReference type="ChEBI" id="CHEBI:57279"/>
    </ligand>
</feature>
<comment type="subunit">
    <text evidence="4">Homooctamer; tetramer of dimers.</text>
</comment>
<comment type="subcellular location">
    <subcellularLocation>
        <location evidence="4">Cytoplasm</location>
    </subcellularLocation>
</comment>
<dbReference type="EC" id="2.6.99.2" evidence="4 5"/>
<dbReference type="HAMAP" id="MF_00279">
    <property type="entry name" value="PdxJ"/>
    <property type="match status" value="1"/>
</dbReference>
<feature type="site" description="Transition state stabilizer" evidence="4">
    <location>
        <position position="160"/>
    </location>
</feature>
<keyword evidence="3 4" id="KW-0664">Pyridoxine biosynthesis</keyword>
<keyword evidence="2 4" id="KW-0808">Transferase</keyword>
<comment type="similarity">
    <text evidence="4">Belongs to the PNP synthase family.</text>
</comment>
<organism evidence="6 7">
    <name type="scientific">SAR86 cluster bacterium</name>
    <dbReference type="NCBI Taxonomy" id="2030880"/>
    <lineage>
        <taxon>Bacteria</taxon>
        <taxon>Pseudomonadati</taxon>
        <taxon>Pseudomonadota</taxon>
        <taxon>Gammaproteobacteria</taxon>
        <taxon>SAR86 cluster</taxon>
    </lineage>
</organism>
<accession>A0A520MUM2</accession>
<proteinExistence type="inferred from homology"/>
<dbReference type="SUPFAM" id="SSF63892">
    <property type="entry name" value="Pyridoxine 5'-phosphate synthase"/>
    <property type="match status" value="1"/>
</dbReference>
<feature type="binding site" evidence="4">
    <location>
        <position position="6"/>
    </location>
    <ligand>
        <name>3-amino-2-oxopropyl phosphate</name>
        <dbReference type="ChEBI" id="CHEBI:57279"/>
    </ligand>
</feature>
<sequence length="251" mass="28126">MKLSVNLNKIALIRNSRGSDDPSLIDYAKKCIDLEVDGITLHPRPDHRHATSVDAINISKICKDHNIEFNLEGNPFSLPDGDFMGFHELCVRSLPSQVTLVPDDILQITSDHGWQPGYRDAELKDFISSLKENHLRTSLFIDANSDSVEYAAQMGFDRIEIYTGPFADFLKDEDFVSFNISKDEIAKCIKKARSLNLGINAGHDLNLNNLPHLIESGNVDEVSIGHAIITDALKFGFEDTIIKYIKSVRKN</sequence>
<feature type="active site" description="Proton acceptor" evidence="4">
    <location>
        <position position="72"/>
    </location>
</feature>
<dbReference type="GO" id="GO:0033856">
    <property type="term" value="F:pyridoxine 5'-phosphate synthase activity"/>
    <property type="evidence" value="ECO:0007669"/>
    <property type="project" value="UniProtKB-UniRule"/>
</dbReference>
<dbReference type="InterPro" id="IPR013785">
    <property type="entry name" value="Aldolase_TIM"/>
</dbReference>
<evidence type="ECO:0000256" key="5">
    <source>
        <dbReference type="NCBIfam" id="TIGR00559"/>
    </source>
</evidence>
<keyword evidence="1 4" id="KW-0963">Cytoplasm</keyword>